<dbReference type="InterPro" id="IPR050431">
    <property type="entry name" value="Adaptor_comp_med_subunit"/>
</dbReference>
<feature type="transmembrane region" description="Helical" evidence="11">
    <location>
        <begin position="494"/>
        <end position="517"/>
    </location>
</feature>
<gene>
    <name evidence="13" type="ORF">RDB_LOCUS1907</name>
</gene>
<feature type="transmembrane region" description="Helical" evidence="11">
    <location>
        <begin position="221"/>
        <end position="244"/>
    </location>
</feature>
<feature type="transmembrane region" description="Helical" evidence="11">
    <location>
        <begin position="453"/>
        <end position="474"/>
    </location>
</feature>
<dbReference type="InterPro" id="IPR004837">
    <property type="entry name" value="NaCa_Exmemb"/>
</dbReference>
<keyword evidence="8 11" id="KW-1133">Transmembrane helix</keyword>
<evidence type="ECO:0000256" key="3">
    <source>
        <dbReference type="ARBA" id="ARBA00005324"/>
    </source>
</evidence>
<dbReference type="CDD" id="cd14835">
    <property type="entry name" value="AP1_Mu_N"/>
    <property type="match status" value="1"/>
</dbReference>
<sequence length="1063" mass="119376">MSGPLCGLNMARLKIGPRTPVCRRAVKDLTSTVLILGLELDFAPPPLFSLRRSLSNLSTMEANARPYRPDSLFADVSLSRVASTAPLVNMQEPTHQHHHHRPPGCPDGWWRSLLWRLQGGGKPVPGWWDSCVAIVTSSWLNILLINVPLAWTAALMRLNPLLIFGLSFLAIVPLEKLSEFGGSQFALYCGETLGEFVSITLANIVEVNLAIFLLFQCELRLVQSTVIGVILLHALLVPGVAFVVGGARVLEQKLKPVHTQLNASLLFLGVVTLLLPVAFFSAYPNPHELVMANTTHEGSAPNVLPPHAHDARAVLPTPKQFNYIPEPLTHRARVQSTPVARHRRHRARAQAVEIDQTLRSSDGVLERNPAKAEEQYLQASAHAVAVSDATRRSVKKFSRGYAIMMIAVYILSRVYLHRHPLNDDLRLDRQPDIEHTESPEKPVVSGLKRKPRVVGPGPVIILLIVVVGLIAVTAEFLVSSVEHVQQVNQLSSEWFGLILLPLISYSADALVTIGYCCRKAWRHRYYSNTEDLPPPEELARGRSIDLSIQFLLFWLPVLVLLAWITGKPLTLLFDVFEVAAAIGACLLVNYTTQDGKTNWAEGFLLIIFYFMIALAAWFYNGQLSVFELLQCQSVDELVRAAILDLKGKSLIQRSYRDDVSPSHIERFLPYILDLEEEGQQVTPCFSSQGVNFMHIRHSNLYLLALSKRNTNAAEIILFLHKLVSVLVEYFKELEEESIRDNFVIIYELLDEMMDFGYPQTTESKILQEYITQESHKLEIQVRPPVAVTNAVSWRSEGIRYRKNEVFLDVIESVNLLVNADGNVIRSEILGAVKMKCYLSGMPELRLGLNDKVMFESTGRTSRGKSIEMEDVKFHQCVRLSRFENDRTISFIPPDGEFELMSYRLSTPVKPLIWVEAAIESHKGSRIEYMVKVKAQFKRRSTANNVEIYVPVPDDADSPKFRASTGSVQYAPDKSAFVWKIKQLGACAEVRMIPFPLEWNLTAAAAEEIEKKPPITVRFEIPYFTVSGIQVRYLKIVEKSGYQALPWVSLRTALEKGAAAPMSM</sequence>
<dbReference type="GO" id="GO:0055085">
    <property type="term" value="P:transmembrane transport"/>
    <property type="evidence" value="ECO:0007669"/>
    <property type="project" value="InterPro"/>
</dbReference>
<reference evidence="13" key="1">
    <citation type="submission" date="2021-01" db="EMBL/GenBank/DDBJ databases">
        <authorList>
            <person name="Kaushik A."/>
        </authorList>
    </citation>
    <scope>NUCLEOTIDE SEQUENCE</scope>
    <source>
        <strain evidence="13">AG4-R118</strain>
    </source>
</reference>
<dbReference type="SUPFAM" id="SSF64356">
    <property type="entry name" value="SNARE-like"/>
    <property type="match status" value="1"/>
</dbReference>
<dbReference type="EMBL" id="CAJMWX010000047">
    <property type="protein sequence ID" value="CAE6398365.1"/>
    <property type="molecule type" value="Genomic_DNA"/>
</dbReference>
<comment type="similarity">
    <text evidence="3">Belongs to the adaptor complexes medium subunit family.</text>
</comment>
<evidence type="ECO:0000256" key="1">
    <source>
        <dbReference type="ARBA" id="ARBA00004141"/>
    </source>
</evidence>
<feature type="transmembrane region" description="Helical" evidence="11">
    <location>
        <begin position="151"/>
        <end position="172"/>
    </location>
</feature>
<dbReference type="Pfam" id="PF01699">
    <property type="entry name" value="Na_Ca_ex"/>
    <property type="match status" value="1"/>
</dbReference>
<dbReference type="Gene3D" id="1.20.1420.30">
    <property type="entry name" value="NCX, central ion-binding region"/>
    <property type="match status" value="1"/>
</dbReference>
<dbReference type="AlphaFoldDB" id="A0A8H3A673"/>
<dbReference type="InterPro" id="IPR001392">
    <property type="entry name" value="Clathrin_mu"/>
</dbReference>
<feature type="transmembrane region" description="Helical" evidence="11">
    <location>
        <begin position="602"/>
        <end position="619"/>
    </location>
</feature>
<evidence type="ECO:0000259" key="12">
    <source>
        <dbReference type="PROSITE" id="PS51072"/>
    </source>
</evidence>
<dbReference type="InterPro" id="IPR011012">
    <property type="entry name" value="Longin-like_dom_sf"/>
</dbReference>
<dbReference type="CDD" id="cd09250">
    <property type="entry name" value="AP-1_Mu1_Cterm"/>
    <property type="match status" value="1"/>
</dbReference>
<evidence type="ECO:0000256" key="7">
    <source>
        <dbReference type="ARBA" id="ARBA00022927"/>
    </source>
</evidence>
<evidence type="ECO:0000256" key="9">
    <source>
        <dbReference type="ARBA" id="ARBA00023136"/>
    </source>
</evidence>
<dbReference type="GO" id="GO:0030131">
    <property type="term" value="C:clathrin adaptor complex"/>
    <property type="evidence" value="ECO:0007669"/>
    <property type="project" value="InterPro"/>
</dbReference>
<keyword evidence="10" id="KW-0968">Cytoplasmic vesicle</keyword>
<keyword evidence="5" id="KW-0813">Transport</keyword>
<dbReference type="Gene3D" id="3.30.450.60">
    <property type="match status" value="1"/>
</dbReference>
<keyword evidence="6 11" id="KW-0812">Transmembrane</keyword>
<dbReference type="InterPro" id="IPR044880">
    <property type="entry name" value="NCX_ion-bd_dom_sf"/>
</dbReference>
<organism evidence="13 14">
    <name type="scientific">Rhizoctonia solani</name>
    <dbReference type="NCBI Taxonomy" id="456999"/>
    <lineage>
        <taxon>Eukaryota</taxon>
        <taxon>Fungi</taxon>
        <taxon>Dikarya</taxon>
        <taxon>Basidiomycota</taxon>
        <taxon>Agaricomycotina</taxon>
        <taxon>Agaricomycetes</taxon>
        <taxon>Cantharellales</taxon>
        <taxon>Ceratobasidiaceae</taxon>
        <taxon>Rhizoctonia</taxon>
    </lineage>
</organism>
<dbReference type="PROSITE" id="PS00991">
    <property type="entry name" value="CLAT_ADAPTOR_M_2"/>
    <property type="match status" value="1"/>
</dbReference>
<evidence type="ECO:0000313" key="13">
    <source>
        <dbReference type="EMBL" id="CAE6398365.1"/>
    </source>
</evidence>
<evidence type="ECO:0000313" key="14">
    <source>
        <dbReference type="Proteomes" id="UP000663888"/>
    </source>
</evidence>
<evidence type="ECO:0000256" key="6">
    <source>
        <dbReference type="ARBA" id="ARBA00022692"/>
    </source>
</evidence>
<keyword evidence="7" id="KW-0653">Protein transport</keyword>
<dbReference type="InterPro" id="IPR022775">
    <property type="entry name" value="AP_mu_sigma_su"/>
</dbReference>
<dbReference type="InterPro" id="IPR036168">
    <property type="entry name" value="AP2_Mu_C_sf"/>
</dbReference>
<comment type="subcellular location">
    <subcellularLocation>
        <location evidence="2">Cytoplasmic vesicle</location>
        <location evidence="2">Clathrin-coated vesicle membrane</location>
    </subcellularLocation>
    <subcellularLocation>
        <location evidence="1">Membrane</location>
        <topology evidence="1">Multi-pass membrane protein</topology>
    </subcellularLocation>
</comment>
<feature type="transmembrane region" description="Helical" evidence="11">
    <location>
        <begin position="400"/>
        <end position="416"/>
    </location>
</feature>
<evidence type="ECO:0000256" key="5">
    <source>
        <dbReference type="ARBA" id="ARBA00022448"/>
    </source>
</evidence>
<dbReference type="Pfam" id="PF01217">
    <property type="entry name" value="Clat_adaptor_s"/>
    <property type="match status" value="1"/>
</dbReference>
<name>A0A8H3A673_9AGAM</name>
<dbReference type="GO" id="GO:0030665">
    <property type="term" value="C:clathrin-coated vesicle membrane"/>
    <property type="evidence" value="ECO:0007669"/>
    <property type="project" value="UniProtKB-SubCell"/>
</dbReference>
<evidence type="ECO:0000256" key="2">
    <source>
        <dbReference type="ARBA" id="ARBA00004640"/>
    </source>
</evidence>
<feature type="transmembrane region" description="Helical" evidence="11">
    <location>
        <begin position="193"/>
        <end position="215"/>
    </location>
</feature>
<evidence type="ECO:0000256" key="4">
    <source>
        <dbReference type="ARBA" id="ARBA00008170"/>
    </source>
</evidence>
<dbReference type="FunFam" id="3.30.450.60:FF:000006">
    <property type="entry name" value="AP-1 complex subunit mu-1 isoform 1"/>
    <property type="match status" value="1"/>
</dbReference>
<feature type="transmembrane region" description="Helical" evidence="11">
    <location>
        <begin position="571"/>
        <end position="590"/>
    </location>
</feature>
<dbReference type="Gene3D" id="2.60.40.1170">
    <property type="entry name" value="Mu homology domain, subdomain B"/>
    <property type="match status" value="2"/>
</dbReference>
<dbReference type="GO" id="GO:0016192">
    <property type="term" value="P:vesicle-mediated transport"/>
    <property type="evidence" value="ECO:0007669"/>
    <property type="project" value="InterPro"/>
</dbReference>
<feature type="transmembrane region" description="Helical" evidence="11">
    <location>
        <begin position="265"/>
        <end position="283"/>
    </location>
</feature>
<dbReference type="GO" id="GO:0006886">
    <property type="term" value="P:intracellular protein transport"/>
    <property type="evidence" value="ECO:0007669"/>
    <property type="project" value="InterPro"/>
</dbReference>
<dbReference type="InterPro" id="IPR018240">
    <property type="entry name" value="Clathrin_mu_CS"/>
</dbReference>
<feature type="transmembrane region" description="Helical" evidence="11">
    <location>
        <begin position="546"/>
        <end position="565"/>
    </location>
</feature>
<protein>
    <recommendedName>
        <fullName evidence="12">MHD domain-containing protein</fullName>
    </recommendedName>
</protein>
<accession>A0A8H3A673</accession>
<evidence type="ECO:0000256" key="10">
    <source>
        <dbReference type="ARBA" id="ARBA00023329"/>
    </source>
</evidence>
<evidence type="ECO:0000256" key="11">
    <source>
        <dbReference type="SAM" id="Phobius"/>
    </source>
</evidence>
<comment type="caution">
    <text evidence="13">The sequence shown here is derived from an EMBL/GenBank/DDBJ whole genome shotgun (WGS) entry which is preliminary data.</text>
</comment>
<proteinExistence type="inferred from homology"/>
<dbReference type="PROSITE" id="PS00990">
    <property type="entry name" value="CLAT_ADAPTOR_M_1"/>
    <property type="match status" value="1"/>
</dbReference>
<dbReference type="PRINTS" id="PR00314">
    <property type="entry name" value="CLATHRINADPT"/>
</dbReference>
<dbReference type="InterPro" id="IPR028565">
    <property type="entry name" value="MHD"/>
</dbReference>
<dbReference type="Proteomes" id="UP000663888">
    <property type="component" value="Unassembled WGS sequence"/>
</dbReference>
<keyword evidence="9 11" id="KW-0472">Membrane</keyword>
<dbReference type="PANTHER" id="PTHR10529">
    <property type="entry name" value="AP COMPLEX SUBUNIT MU"/>
    <property type="match status" value="1"/>
</dbReference>
<dbReference type="Pfam" id="PF00928">
    <property type="entry name" value="Adap_comp_sub"/>
    <property type="match status" value="1"/>
</dbReference>
<feature type="domain" description="MHD" evidence="12">
    <location>
        <begin position="802"/>
        <end position="1059"/>
    </location>
</feature>
<dbReference type="PROSITE" id="PS51072">
    <property type="entry name" value="MHD"/>
    <property type="match status" value="1"/>
</dbReference>
<comment type="similarity">
    <text evidence="4">Belongs to the Ca(2+):cation antiporter (CaCA) (TC 2.A.19) family.</text>
</comment>
<evidence type="ECO:0000256" key="8">
    <source>
        <dbReference type="ARBA" id="ARBA00022989"/>
    </source>
</evidence>
<dbReference type="SUPFAM" id="SSF49447">
    <property type="entry name" value="Second domain of Mu2 adaptin subunit (ap50) of ap2 adaptor"/>
    <property type="match status" value="1"/>
</dbReference>